<dbReference type="InterPro" id="IPR036227">
    <property type="entry name" value="Ribosomal_uL15/eL18_sf"/>
</dbReference>
<evidence type="ECO:0000256" key="1">
    <source>
        <dbReference type="ARBA" id="ARBA00007320"/>
    </source>
</evidence>
<accession>A0AAN8Z1V5</accession>
<gene>
    <name evidence="5" type="ORF">RJ641_015055</name>
</gene>
<comment type="similarity">
    <text evidence="1">Belongs to the universal ribosomal protein uL15 family.</text>
</comment>
<protein>
    <submittedName>
        <fullName evidence="5">Ribosomal protein L18e/L15P</fullName>
    </submittedName>
</protein>
<keyword evidence="4" id="KW-0472">Membrane</keyword>
<evidence type="ECO:0000313" key="5">
    <source>
        <dbReference type="EMBL" id="KAK6921377.1"/>
    </source>
</evidence>
<dbReference type="SUPFAM" id="SSF52080">
    <property type="entry name" value="Ribosomal proteins L15p and L18e"/>
    <property type="match status" value="1"/>
</dbReference>
<feature type="transmembrane region" description="Helical" evidence="4">
    <location>
        <begin position="39"/>
        <end position="60"/>
    </location>
</feature>
<comment type="caution">
    <text evidence="5">The sequence shown here is derived from an EMBL/GenBank/DDBJ whole genome shotgun (WGS) entry which is preliminary data.</text>
</comment>
<dbReference type="GO" id="GO:0003735">
    <property type="term" value="F:structural constituent of ribosome"/>
    <property type="evidence" value="ECO:0007669"/>
    <property type="project" value="InterPro"/>
</dbReference>
<name>A0AAN8Z1V5_9MAGN</name>
<proteinExistence type="inferred from homology"/>
<organism evidence="5 6">
    <name type="scientific">Dillenia turbinata</name>
    <dbReference type="NCBI Taxonomy" id="194707"/>
    <lineage>
        <taxon>Eukaryota</taxon>
        <taxon>Viridiplantae</taxon>
        <taxon>Streptophyta</taxon>
        <taxon>Embryophyta</taxon>
        <taxon>Tracheophyta</taxon>
        <taxon>Spermatophyta</taxon>
        <taxon>Magnoliopsida</taxon>
        <taxon>eudicotyledons</taxon>
        <taxon>Gunneridae</taxon>
        <taxon>Pentapetalae</taxon>
        <taxon>Dilleniales</taxon>
        <taxon>Dilleniaceae</taxon>
        <taxon>Dillenia</taxon>
    </lineage>
</organism>
<dbReference type="GO" id="GO:0022625">
    <property type="term" value="C:cytosolic large ribosomal subunit"/>
    <property type="evidence" value="ECO:0007669"/>
    <property type="project" value="TreeGrafter"/>
</dbReference>
<keyword evidence="6" id="KW-1185">Reference proteome</keyword>
<keyword evidence="3" id="KW-0687">Ribonucleoprotein</keyword>
<reference evidence="5 6" key="1">
    <citation type="submission" date="2023-12" db="EMBL/GenBank/DDBJ databases">
        <title>A high-quality genome assembly for Dillenia turbinata (Dilleniales).</title>
        <authorList>
            <person name="Chanderbali A."/>
        </authorList>
    </citation>
    <scope>NUCLEOTIDE SEQUENCE [LARGE SCALE GENOMIC DNA]</scope>
    <source>
        <strain evidence="5">LSX21</strain>
        <tissue evidence="5">Leaf</tissue>
    </source>
</reference>
<dbReference type="Proteomes" id="UP001370490">
    <property type="component" value="Unassembled WGS sequence"/>
</dbReference>
<evidence type="ECO:0000256" key="2">
    <source>
        <dbReference type="ARBA" id="ARBA00022980"/>
    </source>
</evidence>
<dbReference type="PANTHER" id="PTHR12934:SF11">
    <property type="entry name" value="LARGE RIBOSOMAL SUBUNIT PROTEIN UL15M"/>
    <property type="match status" value="1"/>
</dbReference>
<evidence type="ECO:0000256" key="4">
    <source>
        <dbReference type="SAM" id="Phobius"/>
    </source>
</evidence>
<dbReference type="InterPro" id="IPR005749">
    <property type="entry name" value="Ribosomal_uL15_bac-type"/>
</dbReference>
<dbReference type="PANTHER" id="PTHR12934">
    <property type="entry name" value="50S RIBOSOMAL PROTEIN L15"/>
    <property type="match status" value="1"/>
</dbReference>
<dbReference type="GO" id="GO:0006412">
    <property type="term" value="P:translation"/>
    <property type="evidence" value="ECO:0007669"/>
    <property type="project" value="InterPro"/>
</dbReference>
<feature type="transmembrane region" description="Helical" evidence="4">
    <location>
        <begin position="189"/>
        <end position="208"/>
    </location>
</feature>
<keyword evidence="4" id="KW-1133">Transmembrane helix</keyword>
<evidence type="ECO:0000256" key="3">
    <source>
        <dbReference type="ARBA" id="ARBA00023274"/>
    </source>
</evidence>
<keyword evidence="4" id="KW-0812">Transmembrane</keyword>
<evidence type="ECO:0000313" key="6">
    <source>
        <dbReference type="Proteomes" id="UP001370490"/>
    </source>
</evidence>
<dbReference type="AlphaFoldDB" id="A0AAN8Z1V5"/>
<keyword evidence="2 5" id="KW-0689">Ribosomal protein</keyword>
<dbReference type="EMBL" id="JBAMMX010000020">
    <property type="protein sequence ID" value="KAK6921377.1"/>
    <property type="molecule type" value="Genomic_DNA"/>
</dbReference>
<sequence>MIRLLYLLWPRLSDAAARERQRKETGEEREKEIARLRVFSTTLSWALVLFATFALTQYILRLVSRQVKKNPSSLTSVAGSNVRFRLDNLGPQLGSRIKGKRKGRGHTVGQGGSCGFGMIGQKSRSGPGVRKGFEGGQIPLYRHIPKLRGIAGGACLGGAPEDKGNHSLLVELEIHIVLSDEYCGRRLPLLLIMFGYYTIWQVGFRLLIDLLLVTDLNPILSPMPNFTINPKFSQRVESIGL</sequence>